<reference evidence="2 3" key="1">
    <citation type="submission" date="2024-10" db="EMBL/GenBank/DDBJ databases">
        <title>The Natural Products Discovery Center: Release of the First 8490 Sequenced Strains for Exploring Actinobacteria Biosynthetic Diversity.</title>
        <authorList>
            <person name="Kalkreuter E."/>
            <person name="Kautsar S.A."/>
            <person name="Yang D."/>
            <person name="Bader C.D."/>
            <person name="Teijaro C.N."/>
            <person name="Fluegel L."/>
            <person name="Davis C.M."/>
            <person name="Simpson J.R."/>
            <person name="Lauterbach L."/>
            <person name="Steele A.D."/>
            <person name="Gui C."/>
            <person name="Meng S."/>
            <person name="Li G."/>
            <person name="Viehrig K."/>
            <person name="Ye F."/>
            <person name="Su P."/>
            <person name="Kiefer A.F."/>
            <person name="Nichols A."/>
            <person name="Cepeda A.J."/>
            <person name="Yan W."/>
            <person name="Fan B."/>
            <person name="Jiang Y."/>
            <person name="Adhikari A."/>
            <person name="Zheng C.-J."/>
            <person name="Schuster L."/>
            <person name="Cowan T.M."/>
            <person name="Smanski M.J."/>
            <person name="Chevrette M.G."/>
            <person name="De Carvalho L.P.S."/>
            <person name="Shen B."/>
        </authorList>
    </citation>
    <scope>NUCLEOTIDE SEQUENCE [LARGE SCALE GENOMIC DNA]</scope>
    <source>
        <strain evidence="2 3">NPDC004045</strain>
    </source>
</reference>
<dbReference type="RefSeq" id="WP_043656230.1">
    <property type="nucleotide sequence ID" value="NZ_JBIAMX010000004.1"/>
</dbReference>
<sequence>MTHRSCFAEFLVARRAELSPADVGLPGGGRRRTPGLRREEVAVRAGMSADYLARLEQGRDTNPSMAVVEALAAALLLNDAERSRFAWLALSGGVESRCPENGFDPDSLRVDPGVSAVLDALGAAPAFVLGPRLEILAHNASWAELADGLGLLDDEPNLARYVFLDPRARAVFPAWAEVAEQLTAQLGLALLARPFDQRLRELIAVLRKVPDFETRWQPHRLAADTAHGLRLEHPDRGTLSFTVQTLEAARDQRVVVWLPGADAARAPELRLLRGRAG</sequence>
<dbReference type="CDD" id="cd00093">
    <property type="entry name" value="HTH_XRE"/>
    <property type="match status" value="1"/>
</dbReference>
<dbReference type="Gene3D" id="3.30.450.180">
    <property type="match status" value="1"/>
</dbReference>
<dbReference type="SUPFAM" id="SSF47413">
    <property type="entry name" value="lambda repressor-like DNA-binding domains"/>
    <property type="match status" value="1"/>
</dbReference>
<dbReference type="PANTHER" id="PTHR35010">
    <property type="entry name" value="BLL4672 PROTEIN-RELATED"/>
    <property type="match status" value="1"/>
</dbReference>
<accession>A0ABW6PL38</accession>
<keyword evidence="3" id="KW-1185">Reference proteome</keyword>
<dbReference type="InterPro" id="IPR010982">
    <property type="entry name" value="Lambda_DNA-bd_dom_sf"/>
</dbReference>
<proteinExistence type="predicted"/>
<dbReference type="PROSITE" id="PS50943">
    <property type="entry name" value="HTH_CROC1"/>
    <property type="match status" value="1"/>
</dbReference>
<dbReference type="SMART" id="SM00530">
    <property type="entry name" value="HTH_XRE"/>
    <property type="match status" value="1"/>
</dbReference>
<dbReference type="Proteomes" id="UP001601444">
    <property type="component" value="Unassembled WGS sequence"/>
</dbReference>
<feature type="domain" description="HTH cro/C1-type" evidence="1">
    <location>
        <begin position="35"/>
        <end position="75"/>
    </location>
</feature>
<name>A0ABW6PL38_9NOCA</name>
<evidence type="ECO:0000313" key="2">
    <source>
        <dbReference type="EMBL" id="MFF0543076.1"/>
    </source>
</evidence>
<dbReference type="EMBL" id="JBIAMX010000004">
    <property type="protein sequence ID" value="MFF0543076.1"/>
    <property type="molecule type" value="Genomic_DNA"/>
</dbReference>
<dbReference type="Pfam" id="PF13560">
    <property type="entry name" value="HTH_31"/>
    <property type="match status" value="1"/>
</dbReference>
<dbReference type="InterPro" id="IPR001387">
    <property type="entry name" value="Cro/C1-type_HTH"/>
</dbReference>
<dbReference type="Pfam" id="PF17765">
    <property type="entry name" value="MLTR_LBD"/>
    <property type="match status" value="1"/>
</dbReference>
<dbReference type="Gene3D" id="1.10.260.40">
    <property type="entry name" value="lambda repressor-like DNA-binding domains"/>
    <property type="match status" value="1"/>
</dbReference>
<protein>
    <submittedName>
        <fullName evidence="2">Helix-turn-helix transcriptional regulator</fullName>
    </submittedName>
</protein>
<evidence type="ECO:0000259" key="1">
    <source>
        <dbReference type="PROSITE" id="PS50943"/>
    </source>
</evidence>
<evidence type="ECO:0000313" key="3">
    <source>
        <dbReference type="Proteomes" id="UP001601444"/>
    </source>
</evidence>
<dbReference type="InterPro" id="IPR041413">
    <property type="entry name" value="MLTR_LBD"/>
</dbReference>
<organism evidence="2 3">
    <name type="scientific">Nocardia thailandica</name>
    <dbReference type="NCBI Taxonomy" id="257275"/>
    <lineage>
        <taxon>Bacteria</taxon>
        <taxon>Bacillati</taxon>
        <taxon>Actinomycetota</taxon>
        <taxon>Actinomycetes</taxon>
        <taxon>Mycobacteriales</taxon>
        <taxon>Nocardiaceae</taxon>
        <taxon>Nocardia</taxon>
    </lineage>
</organism>
<comment type="caution">
    <text evidence="2">The sequence shown here is derived from an EMBL/GenBank/DDBJ whole genome shotgun (WGS) entry which is preliminary data.</text>
</comment>
<gene>
    <name evidence="2" type="ORF">ACFYTF_09570</name>
</gene>